<dbReference type="EMBL" id="QZEV01000002">
    <property type="protein sequence ID" value="RJL07382.1"/>
    <property type="molecule type" value="Genomic_DNA"/>
</dbReference>
<dbReference type="AlphaFoldDB" id="A0A419A2S5"/>
<dbReference type="OrthoDB" id="7644716at2"/>
<comment type="caution">
    <text evidence="1">The sequence shown here is derived from an EMBL/GenBank/DDBJ whole genome shotgun (WGS) entry which is preliminary data.</text>
</comment>
<evidence type="ECO:0008006" key="3">
    <source>
        <dbReference type="Google" id="ProtNLM"/>
    </source>
</evidence>
<evidence type="ECO:0000313" key="2">
    <source>
        <dbReference type="Proteomes" id="UP000285530"/>
    </source>
</evidence>
<keyword evidence="2" id="KW-1185">Reference proteome</keyword>
<proteinExistence type="predicted"/>
<gene>
    <name evidence="1" type="ORF">D3P06_01195</name>
</gene>
<dbReference type="Proteomes" id="UP000285530">
    <property type="component" value="Unassembled WGS sequence"/>
</dbReference>
<name>A0A419A2S5_9RHOB</name>
<sequence length="135" mass="14661">MIAIPLVLLAATVGAFLIFGLSGGRDVATSTDSAETTVARNISDGRLLITVRPRQEGAFEIVSRLERDDGGNDATLIQPGVSMTMIGHDMGRTPIPMYRRSDGSWNGTGSFPMSGRWRFQVSFDGEIFELDHTAR</sequence>
<reference evidence="1 2" key="1">
    <citation type="submission" date="2018-09" db="EMBL/GenBank/DDBJ databases">
        <title>Paracoccus onubensis nov. sp. a moderate halophilic bacterium isolated from Gruta de las Maravillas (Aracena, Spain).</title>
        <authorList>
            <person name="Jurado V."/>
            <person name="Gutierrez-Patricio S."/>
            <person name="Gonzalez-Pimentel J.L."/>
            <person name="Laiz L."/>
            <person name="Saiz-Jimenez C."/>
        </authorList>
    </citation>
    <scope>NUCLEOTIDE SEQUENCE [LARGE SCALE GENOMIC DNA]</scope>
    <source>
        <strain evidence="1 2">DSM 19484</strain>
    </source>
</reference>
<accession>A0A419A2S5</accession>
<evidence type="ECO:0000313" key="1">
    <source>
        <dbReference type="EMBL" id="RJL07382.1"/>
    </source>
</evidence>
<organism evidence="1 2">
    <name type="scientific">Paracoccus aestuarii</name>
    <dbReference type="NCBI Taxonomy" id="453842"/>
    <lineage>
        <taxon>Bacteria</taxon>
        <taxon>Pseudomonadati</taxon>
        <taxon>Pseudomonadota</taxon>
        <taxon>Alphaproteobacteria</taxon>
        <taxon>Rhodobacterales</taxon>
        <taxon>Paracoccaceae</taxon>
        <taxon>Paracoccus</taxon>
    </lineage>
</organism>
<protein>
    <recommendedName>
        <fullName evidence="3">YtkA-like domain-containing protein</fullName>
    </recommendedName>
</protein>
<dbReference type="RefSeq" id="WP_119884788.1">
    <property type="nucleotide sequence ID" value="NZ_CP067169.1"/>
</dbReference>